<dbReference type="InterPro" id="IPR011051">
    <property type="entry name" value="RmlC_Cupin_sf"/>
</dbReference>
<accession>A0A7W8QK52</accession>
<dbReference type="SUPFAM" id="SSF51182">
    <property type="entry name" value="RmlC-like cupins"/>
    <property type="match status" value="1"/>
</dbReference>
<dbReference type="AlphaFoldDB" id="A0A7W8QK52"/>
<feature type="domain" description="Sugar 3,4-ketoisomerase QdtA cupin" evidence="1">
    <location>
        <begin position="12"/>
        <end position="136"/>
    </location>
</feature>
<dbReference type="EMBL" id="JACHDB010000001">
    <property type="protein sequence ID" value="MBB5431489.1"/>
    <property type="molecule type" value="Genomic_DNA"/>
</dbReference>
<dbReference type="InterPro" id="IPR008894">
    <property type="entry name" value="QdtA_cupin_dom"/>
</dbReference>
<comment type="caution">
    <text evidence="2">The sequence shown here is derived from an EMBL/GenBank/DDBJ whole genome shotgun (WGS) entry which is preliminary data.</text>
</comment>
<sequence>MTVTESGVGAARTIDLQTFTDPRGRLSVVEGGRHLPFEIRRVYYLYDVPENALRGAHGHRRLQQLIIAMHGRFTVHLDDGFRRLAVTLDHPGQGLYIAPMTWREIIGFSGGAVALVLASDHYDADDYFHDYEGFLLEARAAVPRPEGGRA</sequence>
<evidence type="ECO:0000313" key="2">
    <source>
        <dbReference type="EMBL" id="MBB5431489.1"/>
    </source>
</evidence>
<proteinExistence type="predicted"/>
<name>A0A7W8QK52_9ACTN</name>
<dbReference type="Pfam" id="PF05523">
    <property type="entry name" value="FdtA"/>
    <property type="match status" value="1"/>
</dbReference>
<keyword evidence="3" id="KW-1185">Reference proteome</keyword>
<dbReference type="CDD" id="cd20292">
    <property type="entry name" value="cupin_QdtA-like"/>
    <property type="match status" value="1"/>
</dbReference>
<organism evidence="2 3">
    <name type="scientific">Nocardiopsis composta</name>
    <dbReference type="NCBI Taxonomy" id="157465"/>
    <lineage>
        <taxon>Bacteria</taxon>
        <taxon>Bacillati</taxon>
        <taxon>Actinomycetota</taxon>
        <taxon>Actinomycetes</taxon>
        <taxon>Streptosporangiales</taxon>
        <taxon>Nocardiopsidaceae</taxon>
        <taxon>Nocardiopsis</taxon>
    </lineage>
</organism>
<protein>
    <recommendedName>
        <fullName evidence="1">Sugar 3,4-ketoisomerase QdtA cupin domain-containing protein</fullName>
    </recommendedName>
</protein>
<evidence type="ECO:0000259" key="1">
    <source>
        <dbReference type="Pfam" id="PF05523"/>
    </source>
</evidence>
<gene>
    <name evidence="2" type="ORF">HDA36_001573</name>
</gene>
<dbReference type="RefSeq" id="WP_184391194.1">
    <property type="nucleotide sequence ID" value="NZ_BAAAJD010000031.1"/>
</dbReference>
<reference evidence="2 3" key="1">
    <citation type="submission" date="2020-08" db="EMBL/GenBank/DDBJ databases">
        <title>Sequencing the genomes of 1000 actinobacteria strains.</title>
        <authorList>
            <person name="Klenk H.-P."/>
        </authorList>
    </citation>
    <scope>NUCLEOTIDE SEQUENCE [LARGE SCALE GENOMIC DNA]</scope>
    <source>
        <strain evidence="2 3">DSM 44551</strain>
    </source>
</reference>
<dbReference type="InterPro" id="IPR014710">
    <property type="entry name" value="RmlC-like_jellyroll"/>
</dbReference>
<dbReference type="Proteomes" id="UP000572635">
    <property type="component" value="Unassembled WGS sequence"/>
</dbReference>
<dbReference type="Gene3D" id="2.60.120.10">
    <property type="entry name" value="Jelly Rolls"/>
    <property type="match status" value="1"/>
</dbReference>
<evidence type="ECO:0000313" key="3">
    <source>
        <dbReference type="Proteomes" id="UP000572635"/>
    </source>
</evidence>